<organism evidence="3 4">
    <name type="scientific">Azospirillum doebereinerae</name>
    <dbReference type="NCBI Taxonomy" id="92933"/>
    <lineage>
        <taxon>Bacteria</taxon>
        <taxon>Pseudomonadati</taxon>
        <taxon>Pseudomonadota</taxon>
        <taxon>Alphaproteobacteria</taxon>
        <taxon>Rhodospirillales</taxon>
        <taxon>Azospirillaceae</taxon>
        <taxon>Azospirillum</taxon>
    </lineage>
</organism>
<dbReference type="RefSeq" id="WP_126999382.1">
    <property type="nucleotide sequence ID" value="NZ_JBNPXW010000003.1"/>
</dbReference>
<dbReference type="PROSITE" id="PS51257">
    <property type="entry name" value="PROKAR_LIPOPROTEIN"/>
    <property type="match status" value="1"/>
</dbReference>
<gene>
    <name evidence="3" type="ORF">EJ913_15435</name>
</gene>
<evidence type="ECO:0000256" key="1">
    <source>
        <dbReference type="SAM" id="MobiDB-lite"/>
    </source>
</evidence>
<dbReference type="AlphaFoldDB" id="A0A3S0XAN2"/>
<feature type="compositionally biased region" description="Low complexity" evidence="1">
    <location>
        <begin position="84"/>
        <end position="95"/>
    </location>
</feature>
<evidence type="ECO:0000256" key="2">
    <source>
        <dbReference type="SAM" id="SignalP"/>
    </source>
</evidence>
<dbReference type="OrthoDB" id="7361974at2"/>
<proteinExistence type="predicted"/>
<evidence type="ECO:0000313" key="3">
    <source>
        <dbReference type="EMBL" id="RUQ69752.1"/>
    </source>
</evidence>
<dbReference type="Pfam" id="PF06693">
    <property type="entry name" value="DUF1190"/>
    <property type="match status" value="1"/>
</dbReference>
<dbReference type="InterPro" id="IPR009576">
    <property type="entry name" value="Biofilm_formation_YgiB"/>
</dbReference>
<reference evidence="3 4" key="1">
    <citation type="submission" date="2018-12" db="EMBL/GenBank/DDBJ databases">
        <authorList>
            <person name="Yang Y."/>
        </authorList>
    </citation>
    <scope>NUCLEOTIDE SEQUENCE [LARGE SCALE GENOMIC DNA]</scope>
    <source>
        <strain evidence="3 4">GSF71</strain>
    </source>
</reference>
<accession>A0A3S0XAN2</accession>
<comment type="caution">
    <text evidence="3">The sequence shown here is derived from an EMBL/GenBank/DDBJ whole genome shotgun (WGS) entry which is preliminary data.</text>
</comment>
<keyword evidence="2" id="KW-0732">Signal</keyword>
<dbReference type="Proteomes" id="UP000280346">
    <property type="component" value="Unassembled WGS sequence"/>
</dbReference>
<name>A0A3S0XAN2_9PROT</name>
<protein>
    <submittedName>
        <fullName evidence="3">DUF1190 domain-containing protein</fullName>
    </submittedName>
</protein>
<evidence type="ECO:0000313" key="4">
    <source>
        <dbReference type="Proteomes" id="UP000280346"/>
    </source>
</evidence>
<feature type="chain" id="PRO_5018792181" evidence="2">
    <location>
        <begin position="22"/>
        <end position="205"/>
    </location>
</feature>
<feature type="region of interest" description="Disordered" evidence="1">
    <location>
        <begin position="145"/>
        <end position="183"/>
    </location>
</feature>
<feature type="signal peptide" evidence="2">
    <location>
        <begin position="1"/>
        <end position="21"/>
    </location>
</feature>
<feature type="region of interest" description="Disordered" evidence="1">
    <location>
        <begin position="77"/>
        <end position="102"/>
    </location>
</feature>
<dbReference type="EMBL" id="RZIJ01000011">
    <property type="protein sequence ID" value="RUQ69752.1"/>
    <property type="molecule type" value="Genomic_DNA"/>
</dbReference>
<keyword evidence="4" id="KW-1185">Reference proteome</keyword>
<sequence>MKRSHTVAALLLGGISPILVACGEDAPEATTVFPSVEACAVEMSAADCGTAFAAARQEHQATAPRFASREACEAEMGDGACTPADDAQANGQADNPGGGQGSGMGNVFVPALVGFMVGRSLSGGFSQPVYFDRQGYARTGRTQIGTAPVLPRQDQARQGSGGVATSSGSYYRPGGANAGKSFTVPTTGRSAGFGSTGSSHGFSGS</sequence>